<dbReference type="EMBL" id="UZAI01017832">
    <property type="protein sequence ID" value="VDP30170.1"/>
    <property type="molecule type" value="Genomic_DNA"/>
</dbReference>
<proteinExistence type="predicted"/>
<dbReference type="Proteomes" id="UP000277204">
    <property type="component" value="Unassembled WGS sequence"/>
</dbReference>
<protein>
    <submittedName>
        <fullName evidence="1">Uncharacterized protein</fullName>
    </submittedName>
</protein>
<accession>A0A183MSK8</accession>
<organism evidence="1 2">
    <name type="scientific">Schistosoma margrebowiei</name>
    <dbReference type="NCBI Taxonomy" id="48269"/>
    <lineage>
        <taxon>Eukaryota</taxon>
        <taxon>Metazoa</taxon>
        <taxon>Spiralia</taxon>
        <taxon>Lophotrochozoa</taxon>
        <taxon>Platyhelminthes</taxon>
        <taxon>Trematoda</taxon>
        <taxon>Digenea</taxon>
        <taxon>Strigeidida</taxon>
        <taxon>Schistosomatoidea</taxon>
        <taxon>Schistosomatidae</taxon>
        <taxon>Schistosoma</taxon>
    </lineage>
</organism>
<sequence>MSVFLSEKLGIFSGKITDIKWHPRTFILAIASHIEKESGEVTISALKMKLALAMCNQPSVTWAGETTLAMALGETNVRLWDVERADNYTLAPCMLISRSSTSELKVISVSYSETYCKLQILRF</sequence>
<evidence type="ECO:0000313" key="1">
    <source>
        <dbReference type="EMBL" id="VDP30170.1"/>
    </source>
</evidence>
<dbReference type="STRING" id="48269.A0A183MSK8"/>
<keyword evidence="2" id="KW-1185">Reference proteome</keyword>
<reference evidence="1 2" key="1">
    <citation type="submission" date="2018-11" db="EMBL/GenBank/DDBJ databases">
        <authorList>
            <consortium name="Pathogen Informatics"/>
        </authorList>
    </citation>
    <scope>NUCLEOTIDE SEQUENCE [LARGE SCALE GENOMIC DNA]</scope>
    <source>
        <strain evidence="1 2">Zambia</strain>
    </source>
</reference>
<dbReference type="AlphaFoldDB" id="A0A183MSK8"/>
<name>A0A183MSK8_9TREM</name>
<evidence type="ECO:0000313" key="2">
    <source>
        <dbReference type="Proteomes" id="UP000277204"/>
    </source>
</evidence>
<gene>
    <name evidence="1" type="ORF">SMRZ_LOCUS19033</name>
</gene>